<dbReference type="RefSeq" id="WP_201368688.1">
    <property type="nucleotide sequence ID" value="NZ_BNJG01000001.1"/>
</dbReference>
<organism evidence="1 2">
    <name type="scientific">Ktedonobacter robiniae</name>
    <dbReference type="NCBI Taxonomy" id="2778365"/>
    <lineage>
        <taxon>Bacteria</taxon>
        <taxon>Bacillati</taxon>
        <taxon>Chloroflexota</taxon>
        <taxon>Ktedonobacteria</taxon>
        <taxon>Ktedonobacterales</taxon>
        <taxon>Ktedonobacteraceae</taxon>
        <taxon>Ktedonobacter</taxon>
    </lineage>
</organism>
<gene>
    <name evidence="1" type="ORF">KSB_01750</name>
</gene>
<name>A0ABQ3UH08_9CHLR</name>
<sequence>MHNKLRVILFGALLLSAFAFSLVGTTLPAFSQSLGRSQVTIPQPRTPYMNGYRMGYRDAVTDCETSPGYGHAYRPTPKEEGYMDGYNYARANDPSCT</sequence>
<dbReference type="EMBL" id="BNJG01000001">
    <property type="protein sequence ID" value="GHO51700.1"/>
    <property type="molecule type" value="Genomic_DNA"/>
</dbReference>
<comment type="caution">
    <text evidence="1">The sequence shown here is derived from an EMBL/GenBank/DDBJ whole genome shotgun (WGS) entry which is preliminary data.</text>
</comment>
<proteinExistence type="predicted"/>
<protein>
    <submittedName>
        <fullName evidence="1">Uncharacterized protein</fullName>
    </submittedName>
</protein>
<accession>A0ABQ3UH08</accession>
<evidence type="ECO:0000313" key="1">
    <source>
        <dbReference type="EMBL" id="GHO51700.1"/>
    </source>
</evidence>
<evidence type="ECO:0000313" key="2">
    <source>
        <dbReference type="Proteomes" id="UP000654345"/>
    </source>
</evidence>
<dbReference type="Proteomes" id="UP000654345">
    <property type="component" value="Unassembled WGS sequence"/>
</dbReference>
<keyword evidence="2" id="KW-1185">Reference proteome</keyword>
<reference evidence="1 2" key="1">
    <citation type="journal article" date="2021" name="Int. J. Syst. Evol. Microbiol.">
        <title>Reticulibacter mediterranei gen. nov., sp. nov., within the new family Reticulibacteraceae fam. nov., and Ktedonospora formicarum gen. nov., sp. nov., Ktedonobacter robiniae sp. nov., Dictyobacter formicarum sp. nov. and Dictyobacter arantiisoli sp. nov., belonging to the class Ktedonobacteria.</title>
        <authorList>
            <person name="Yabe S."/>
            <person name="Zheng Y."/>
            <person name="Wang C.M."/>
            <person name="Sakai Y."/>
            <person name="Abe K."/>
            <person name="Yokota A."/>
            <person name="Donadio S."/>
            <person name="Cavaletti L."/>
            <person name="Monciardini P."/>
        </authorList>
    </citation>
    <scope>NUCLEOTIDE SEQUENCE [LARGE SCALE GENOMIC DNA]</scope>
    <source>
        <strain evidence="1 2">SOSP1-30</strain>
    </source>
</reference>